<gene>
    <name evidence="3" type="ORF">DOTSEDRAFT_138492</name>
</gene>
<comment type="similarity">
    <text evidence="2">Belongs to the asaB hydroxylase/desaturase family.</text>
</comment>
<dbReference type="AlphaFoldDB" id="M2Y2Q5"/>
<dbReference type="Proteomes" id="UP000016933">
    <property type="component" value="Unassembled WGS sequence"/>
</dbReference>
<reference evidence="4" key="1">
    <citation type="journal article" date="2012" name="PLoS Genet.">
        <title>The genomes of the fungal plant pathogens Cladosporium fulvum and Dothistroma septosporum reveal adaptation to different hosts and lifestyles but also signatures of common ancestry.</title>
        <authorList>
            <person name="de Wit P.J.G.M."/>
            <person name="van der Burgt A."/>
            <person name="Oekmen B."/>
            <person name="Stergiopoulos I."/>
            <person name="Abd-Elsalam K.A."/>
            <person name="Aerts A.L."/>
            <person name="Bahkali A.H."/>
            <person name="Beenen H.G."/>
            <person name="Chettri P."/>
            <person name="Cox M.P."/>
            <person name="Datema E."/>
            <person name="de Vries R.P."/>
            <person name="Dhillon B."/>
            <person name="Ganley A.R."/>
            <person name="Griffiths S.A."/>
            <person name="Guo Y."/>
            <person name="Hamelin R.C."/>
            <person name="Henrissat B."/>
            <person name="Kabir M.S."/>
            <person name="Jashni M.K."/>
            <person name="Kema G."/>
            <person name="Klaubauf S."/>
            <person name="Lapidus A."/>
            <person name="Levasseur A."/>
            <person name="Lindquist E."/>
            <person name="Mehrabi R."/>
            <person name="Ohm R.A."/>
            <person name="Owen T.J."/>
            <person name="Salamov A."/>
            <person name="Schwelm A."/>
            <person name="Schijlen E."/>
            <person name="Sun H."/>
            <person name="van den Burg H.A."/>
            <person name="van Ham R.C.H.J."/>
            <person name="Zhang S."/>
            <person name="Goodwin S.B."/>
            <person name="Grigoriev I.V."/>
            <person name="Collemare J."/>
            <person name="Bradshaw R.E."/>
        </authorList>
    </citation>
    <scope>NUCLEOTIDE SEQUENCE [LARGE SCALE GENOMIC DNA]</scope>
    <source>
        <strain evidence="4">NZE10 / CBS 128990</strain>
    </source>
</reference>
<organism evidence="3 4">
    <name type="scientific">Dothistroma septosporum (strain NZE10 / CBS 128990)</name>
    <name type="common">Red band needle blight fungus</name>
    <name type="synonym">Mycosphaerella pini</name>
    <dbReference type="NCBI Taxonomy" id="675120"/>
    <lineage>
        <taxon>Eukaryota</taxon>
        <taxon>Fungi</taxon>
        <taxon>Dikarya</taxon>
        <taxon>Ascomycota</taxon>
        <taxon>Pezizomycotina</taxon>
        <taxon>Dothideomycetes</taxon>
        <taxon>Dothideomycetidae</taxon>
        <taxon>Mycosphaerellales</taxon>
        <taxon>Mycosphaerellaceae</taxon>
        <taxon>Dothistroma</taxon>
    </lineage>
</organism>
<proteinExistence type="inferred from homology"/>
<dbReference type="EMBL" id="KB446545">
    <property type="protein sequence ID" value="EME39574.1"/>
    <property type="molecule type" value="Genomic_DNA"/>
</dbReference>
<evidence type="ECO:0000256" key="2">
    <source>
        <dbReference type="ARBA" id="ARBA00023604"/>
    </source>
</evidence>
<reference evidence="3 4" key="2">
    <citation type="journal article" date="2012" name="PLoS Pathog.">
        <title>Diverse lifestyles and strategies of plant pathogenesis encoded in the genomes of eighteen Dothideomycetes fungi.</title>
        <authorList>
            <person name="Ohm R.A."/>
            <person name="Feau N."/>
            <person name="Henrissat B."/>
            <person name="Schoch C.L."/>
            <person name="Horwitz B.A."/>
            <person name="Barry K.W."/>
            <person name="Condon B.J."/>
            <person name="Copeland A.C."/>
            <person name="Dhillon B."/>
            <person name="Glaser F."/>
            <person name="Hesse C.N."/>
            <person name="Kosti I."/>
            <person name="LaButti K."/>
            <person name="Lindquist E.A."/>
            <person name="Lucas S."/>
            <person name="Salamov A.A."/>
            <person name="Bradshaw R.E."/>
            <person name="Ciuffetti L."/>
            <person name="Hamelin R.C."/>
            <person name="Kema G.H.J."/>
            <person name="Lawrence C."/>
            <person name="Scott J.A."/>
            <person name="Spatafora J.W."/>
            <person name="Turgeon B.G."/>
            <person name="de Wit P.J.G.M."/>
            <person name="Zhong S."/>
            <person name="Goodwin S.B."/>
            <person name="Grigoriev I.V."/>
        </authorList>
    </citation>
    <scope>NUCLEOTIDE SEQUENCE [LARGE SCALE GENOMIC DNA]</scope>
    <source>
        <strain evidence="4">NZE10 / CBS 128990</strain>
    </source>
</reference>
<dbReference type="InterPro" id="IPR044053">
    <property type="entry name" value="AsaB-like"/>
</dbReference>
<keyword evidence="1" id="KW-0560">Oxidoreductase</keyword>
<sequence length="294" mass="33624">MTTSRRTVKTSLNFYDPINGPKNMYLNVSEVQSYKFITAPAEIIDIRSCDEELTLDKNGFQLANYEDELTGFENDTSIEEHVYPKVAEFLKKVTGASRVSTHVHMIRESTLSDLKSQAQRSDGPLEVLPPGPATNIHVASDQSYTGAHQFLKHNLPNEYEKVTKTRWAIINVWLPLAPVARDNLFVGDWRTMDPSQFHNIPLHFPTGDAKRNDDSYTHVDTWRIAPRTDGGKNDWYYASEMQPGEAILVKCFDTKLDRARCCPHGAFECEEDHGPARRSCEFRCFVFWEDQEAE</sequence>
<dbReference type="PANTHER" id="PTHR34598">
    <property type="entry name" value="BLL6449 PROTEIN"/>
    <property type="match status" value="1"/>
</dbReference>
<dbReference type="OMA" id="DMAMTDG"/>
<dbReference type="GO" id="GO:0016491">
    <property type="term" value="F:oxidoreductase activity"/>
    <property type="evidence" value="ECO:0007669"/>
    <property type="project" value="UniProtKB-KW"/>
</dbReference>
<dbReference type="OrthoDB" id="412788at2759"/>
<evidence type="ECO:0000313" key="3">
    <source>
        <dbReference type="EMBL" id="EME39574.1"/>
    </source>
</evidence>
<dbReference type="PANTHER" id="PTHR34598:SF3">
    <property type="entry name" value="OXIDOREDUCTASE AN1597"/>
    <property type="match status" value="1"/>
</dbReference>
<protein>
    <submittedName>
        <fullName evidence="3">Uncharacterized protein</fullName>
    </submittedName>
</protein>
<keyword evidence="4" id="KW-1185">Reference proteome</keyword>
<dbReference type="eggNOG" id="ENOG502SMV5">
    <property type="taxonomic scope" value="Eukaryota"/>
</dbReference>
<dbReference type="NCBIfam" id="NF041278">
    <property type="entry name" value="CmcJ_NvfI_EfuI"/>
    <property type="match status" value="1"/>
</dbReference>
<dbReference type="STRING" id="675120.M2Y2Q5"/>
<evidence type="ECO:0000313" key="4">
    <source>
        <dbReference type="Proteomes" id="UP000016933"/>
    </source>
</evidence>
<accession>M2Y2Q5</accession>
<dbReference type="HOGENOM" id="CLU_042688_2_0_1"/>
<evidence type="ECO:0000256" key="1">
    <source>
        <dbReference type="ARBA" id="ARBA00023002"/>
    </source>
</evidence>
<name>M2Y2Q5_DOTSN</name>